<evidence type="ECO:0000313" key="3">
    <source>
        <dbReference type="Proteomes" id="UP000320914"/>
    </source>
</evidence>
<comment type="caution">
    <text evidence="2">The sequence shown here is derived from an EMBL/GenBank/DDBJ whole genome shotgun (WGS) entry which is preliminary data.</text>
</comment>
<protein>
    <submittedName>
        <fullName evidence="2">Uncharacterized protein</fullName>
    </submittedName>
</protein>
<feature type="coiled-coil region" evidence="1">
    <location>
        <begin position="959"/>
        <end position="986"/>
    </location>
</feature>
<proteinExistence type="predicted"/>
<dbReference type="EMBL" id="RCZA01000001">
    <property type="protein sequence ID" value="TPG87510.1"/>
    <property type="molecule type" value="Genomic_DNA"/>
</dbReference>
<reference evidence="2 3" key="1">
    <citation type="journal article" date="2019" name="Environ. Microbiol.">
        <title>Species interactions and distinct microbial communities in high Arctic permafrost affected cryosols are associated with the CH4 and CO2 gas fluxes.</title>
        <authorList>
            <person name="Altshuler I."/>
            <person name="Hamel J."/>
            <person name="Turney S."/>
            <person name="Magnuson E."/>
            <person name="Levesque R."/>
            <person name="Greer C."/>
            <person name="Whyte L.G."/>
        </authorList>
    </citation>
    <scope>NUCLEOTIDE SEQUENCE [LARGE SCALE GENOMIC DNA]</scope>
    <source>
        <strain evidence="2 3">OWC5</strain>
    </source>
</reference>
<dbReference type="Proteomes" id="UP000320914">
    <property type="component" value="Unassembled WGS sequence"/>
</dbReference>
<evidence type="ECO:0000313" key="2">
    <source>
        <dbReference type="EMBL" id="TPG87510.1"/>
    </source>
</evidence>
<dbReference type="RefSeq" id="WP_140675700.1">
    <property type="nucleotide sequence ID" value="NZ_RCZA01000001.1"/>
</dbReference>
<organism evidence="2 3">
    <name type="scientific">Pseudomonas mandelii</name>
    <dbReference type="NCBI Taxonomy" id="75612"/>
    <lineage>
        <taxon>Bacteria</taxon>
        <taxon>Pseudomonadati</taxon>
        <taxon>Pseudomonadota</taxon>
        <taxon>Gammaproteobacteria</taxon>
        <taxon>Pseudomonadales</taxon>
        <taxon>Pseudomonadaceae</taxon>
        <taxon>Pseudomonas</taxon>
    </lineage>
</organism>
<gene>
    <name evidence="2" type="ORF">EAH74_02810</name>
</gene>
<sequence length="1528" mass="170430">MTQVSTPTPPSNATLLLDRSNLVSQTNQGPTLDDVSSQVLREALKQLYPQLDIDPDQTLIVTPGWRMEDGTLSADSPYVETLTHALVRLSWSAGVANFIEGEHFLMRIPLTSSPVHLAVSVEDIAQLLNDHVSLLSVEFQQRALAFWNEAVNDQPRWHGLCETLRNTFNVQQAKGWSADQCAVARAVYNYPDKTERALKNTEIPGITACLIDVDYSETTNTAHLMLGGAIALKATYKQREQIMLYTIEDGYEAFDSLEQLGASLPARIDMDLAGRTLKWQLVEPAGNIFDHMAWALIASQMDAINAFIPSVSTAGTGKTPGLRTAVTPAGHFSSADKSRIEQLEAAIPDWLSNASASHLQDYSRGLSHLGKLRNASGLNDIPLIGAYAQTKMREAIVTDKASEGAAQLPLDDLQITVTNSFIAGGLTLPNPHDRHIESLGDFALQNTAPYLAELHFKNNETVPQWLTVDYLIAMAAQVNVGKIYPQLLRSKLIDDPAQVALQKQRYISQLPDLLRLKALECMLQQEGGVDETGYRYICELMDVALGKPRPGNLDIVIRPLTFSPRHRLLSGGDTVTNMFIVGPRKKTDAPCLLYRPLLEQPILQFASQANLVYALHQPGELRDSVLAWLPTPALSFEYAQYVFPVGLPSPWLATQSDIDTLLTLDLAGPIDLGTKEIVDDILATLFNSNASTMAEQADRQSLSNGERRWALLKDSAWAIFNVASTFLSGPVGTAVWVWQSISEIQQALDAHEQGDTLVEWSSWGDVLVTLAIVLTHRAYEQRHSEWTGYARKKPAWELPSPPAPRPLPEPVPATISMDPLVFELSASHSSSLEIGVSVPRRSGPTLDAFLDTLKVSAPDLNSTELNTLNEKPPHLYQLNDTHYAKVGERWFKVSIDDDEEVQILNPKEPMHPGPLLTPDQHAKWSVDSRLRLRGGGPKSRLKALKQAKEARKLELNTQLETFKGQEKTHQEALDRLQNAMSKAAAENLETASRSYTDKLDERIKSYGEALEQLREWRSLGGETNYTYTLLRLTTEQQKFLSLWLTVKNNQYVRVTQPLEEQAHINSAEPVPGNLAVIQQATALSNAIIERLELAKATLAGLKVLGRTGLTRIQALTMLLPKFTRLDFKANEIGMAYELCIQETSDETMPQARAAIASIVVEAAEASHEVADMTKQPSVTEPPEERIKKLSRLADIYADTHQRIQDLPTRYPGMVRQSPLDHLQALISEFQALTLTQLDDLLPEAEESFLQEPPQPVVAGPSRPKVKIKVTKTRPRVVESEAPQIPEQVKEEEAFHKLAPKSAQPARPALDDTDTIAAALNLNLDVNDFIRRTNRDAERANRIPADVQDLFDQQALKLEESATNLDRVMSNIKSAGKQLPPISGQSQAMRGAAIRLRNEGISTRTKMLKKRKPRQEYFQWLHENRQIKIVRNDQGRIRTKGRKDYFQEYRILDTRNNDQELWVAHFHYETLESNATQPTAAHLKVSEKYLATLETELRQQLATLQPIDYVLRRITSASTQSLFLTLEPQ</sequence>
<accession>A0A502IQQ0</accession>
<evidence type="ECO:0000256" key="1">
    <source>
        <dbReference type="SAM" id="Coils"/>
    </source>
</evidence>
<keyword evidence="1" id="KW-0175">Coiled coil</keyword>
<name>A0A502IQQ0_9PSED</name>